<dbReference type="Pfam" id="PF14832">
    <property type="entry name" value="Tautomerase_3"/>
    <property type="match status" value="1"/>
</dbReference>
<keyword evidence="3" id="KW-1185">Reference proteome</keyword>
<organism evidence="2 3">
    <name type="scientific">Oculimacula yallundae</name>
    <dbReference type="NCBI Taxonomy" id="86028"/>
    <lineage>
        <taxon>Eukaryota</taxon>
        <taxon>Fungi</taxon>
        <taxon>Dikarya</taxon>
        <taxon>Ascomycota</taxon>
        <taxon>Pezizomycotina</taxon>
        <taxon>Leotiomycetes</taxon>
        <taxon>Helotiales</taxon>
        <taxon>Ploettnerulaceae</taxon>
        <taxon>Oculimacula</taxon>
    </lineage>
</organism>
<gene>
    <name evidence="2" type="ORF">VTL71DRAFT_6774</name>
</gene>
<dbReference type="Gene3D" id="3.30.429.10">
    <property type="entry name" value="Macrophage Migration Inhibitory Factor"/>
    <property type="match status" value="1"/>
</dbReference>
<accession>A0ABR4BXZ7</accession>
<dbReference type="InterPro" id="IPR014347">
    <property type="entry name" value="Tautomerase/MIF_sf"/>
</dbReference>
<sequence length="316" mass="36148">MPILKFYTNPGQLTAREKQELATTMTGLYARIMPAFFVNIMFHETSAKMKKLHIANGKPQQLPPESFFVGGKPTNGTFVRFTAEHIAVNWNDDLKRANQYLEFVGNLFTEKFEPRGWTWEFSVTESRKELWRIQSLIPPEVGSEAMKTWIDSGKALPWAAVIVKFIRRAKQMTQPAKHHWNLYDVPDAGSTPRCSRWWCMPRFSVLGKSTDAFLVREAPKDQTRMRDIVSVLSKAAAIVIILQIHLARENDRRNKMAPVNVSIDSDVDGEDLDKTDRGTCPSDIECERHDWTNISFSQVLTALLLGNIERHNATQQ</sequence>
<dbReference type="InterPro" id="IPR028116">
    <property type="entry name" value="Cis-CaaD-like"/>
</dbReference>
<evidence type="ECO:0000313" key="3">
    <source>
        <dbReference type="Proteomes" id="UP001595075"/>
    </source>
</evidence>
<dbReference type="EMBL" id="JAZHXI010000017">
    <property type="protein sequence ID" value="KAL2062508.1"/>
    <property type="molecule type" value="Genomic_DNA"/>
</dbReference>
<name>A0ABR4BXZ7_9HELO</name>
<feature type="domain" description="Tautomerase cis-CaaD-like" evidence="1">
    <location>
        <begin position="1"/>
        <end position="152"/>
    </location>
</feature>
<reference evidence="2 3" key="1">
    <citation type="journal article" date="2024" name="Commun. Biol.">
        <title>Comparative genomic analysis of thermophilic fungi reveals convergent evolutionary adaptations and gene losses.</title>
        <authorList>
            <person name="Steindorff A.S."/>
            <person name="Aguilar-Pontes M.V."/>
            <person name="Robinson A.J."/>
            <person name="Andreopoulos B."/>
            <person name="LaButti K."/>
            <person name="Kuo A."/>
            <person name="Mondo S."/>
            <person name="Riley R."/>
            <person name="Otillar R."/>
            <person name="Haridas S."/>
            <person name="Lipzen A."/>
            <person name="Grimwood J."/>
            <person name="Schmutz J."/>
            <person name="Clum A."/>
            <person name="Reid I.D."/>
            <person name="Moisan M.C."/>
            <person name="Butler G."/>
            <person name="Nguyen T.T.M."/>
            <person name="Dewar K."/>
            <person name="Conant G."/>
            <person name="Drula E."/>
            <person name="Henrissat B."/>
            <person name="Hansel C."/>
            <person name="Singer S."/>
            <person name="Hutchinson M.I."/>
            <person name="de Vries R.P."/>
            <person name="Natvig D.O."/>
            <person name="Powell A.J."/>
            <person name="Tsang A."/>
            <person name="Grigoriev I.V."/>
        </authorList>
    </citation>
    <scope>NUCLEOTIDE SEQUENCE [LARGE SCALE GENOMIC DNA]</scope>
    <source>
        <strain evidence="2 3">CBS 494.80</strain>
    </source>
</reference>
<comment type="caution">
    <text evidence="2">The sequence shown here is derived from an EMBL/GenBank/DDBJ whole genome shotgun (WGS) entry which is preliminary data.</text>
</comment>
<evidence type="ECO:0000259" key="1">
    <source>
        <dbReference type="Pfam" id="PF14832"/>
    </source>
</evidence>
<proteinExistence type="predicted"/>
<evidence type="ECO:0000313" key="2">
    <source>
        <dbReference type="EMBL" id="KAL2062508.1"/>
    </source>
</evidence>
<dbReference type="Proteomes" id="UP001595075">
    <property type="component" value="Unassembled WGS sequence"/>
</dbReference>
<protein>
    <recommendedName>
        <fullName evidence="1">Tautomerase cis-CaaD-like domain-containing protein</fullName>
    </recommendedName>
</protein>